<reference evidence="1 2" key="1">
    <citation type="journal article" date="2018" name="Nat. Ecol. Evol.">
        <title>Pezizomycetes genomes reveal the molecular basis of ectomycorrhizal truffle lifestyle.</title>
        <authorList>
            <person name="Murat C."/>
            <person name="Payen T."/>
            <person name="Noel B."/>
            <person name="Kuo A."/>
            <person name="Morin E."/>
            <person name="Chen J."/>
            <person name="Kohler A."/>
            <person name="Krizsan K."/>
            <person name="Balestrini R."/>
            <person name="Da Silva C."/>
            <person name="Montanini B."/>
            <person name="Hainaut M."/>
            <person name="Levati E."/>
            <person name="Barry K.W."/>
            <person name="Belfiori B."/>
            <person name="Cichocki N."/>
            <person name="Clum A."/>
            <person name="Dockter R.B."/>
            <person name="Fauchery L."/>
            <person name="Guy J."/>
            <person name="Iotti M."/>
            <person name="Le Tacon F."/>
            <person name="Lindquist E.A."/>
            <person name="Lipzen A."/>
            <person name="Malagnac F."/>
            <person name="Mello A."/>
            <person name="Molinier V."/>
            <person name="Miyauchi S."/>
            <person name="Poulain J."/>
            <person name="Riccioni C."/>
            <person name="Rubini A."/>
            <person name="Sitrit Y."/>
            <person name="Splivallo R."/>
            <person name="Traeger S."/>
            <person name="Wang M."/>
            <person name="Zifcakova L."/>
            <person name="Wipf D."/>
            <person name="Zambonelli A."/>
            <person name="Paolocci F."/>
            <person name="Nowrousian M."/>
            <person name="Ottonello S."/>
            <person name="Baldrian P."/>
            <person name="Spatafora J.W."/>
            <person name="Henrissat B."/>
            <person name="Nagy L.G."/>
            <person name="Aury J.M."/>
            <person name="Wincker P."/>
            <person name="Grigoriev I.V."/>
            <person name="Bonfante P."/>
            <person name="Martin F.M."/>
        </authorList>
    </citation>
    <scope>NUCLEOTIDE SEQUENCE [LARGE SCALE GENOMIC DNA]</scope>
    <source>
        <strain evidence="1 2">120613-1</strain>
    </source>
</reference>
<evidence type="ECO:0000313" key="2">
    <source>
        <dbReference type="Proteomes" id="UP000276215"/>
    </source>
</evidence>
<dbReference type="OrthoDB" id="3521506at2759"/>
<proteinExistence type="predicted"/>
<keyword evidence="2" id="KW-1185">Reference proteome</keyword>
<dbReference type="Proteomes" id="UP000276215">
    <property type="component" value="Unassembled WGS sequence"/>
</dbReference>
<gene>
    <name evidence="1" type="ORF">L873DRAFT_1811449</name>
</gene>
<sequence length="78" mass="8545">MTSGVNKKHDLQIQANRESWVSSIAMLAPDTVAGPELIEVEDEVTPQEVRDMFLGRMLFNATVVICWADCPLRGAAGN</sequence>
<accession>A0A3N4JDI6</accession>
<evidence type="ECO:0000313" key="1">
    <source>
        <dbReference type="EMBL" id="RPA96336.1"/>
    </source>
</evidence>
<dbReference type="AlphaFoldDB" id="A0A3N4JDI6"/>
<name>A0A3N4JDI6_9PEZI</name>
<organism evidence="1 2">
    <name type="scientific">Choiromyces venosus 120613-1</name>
    <dbReference type="NCBI Taxonomy" id="1336337"/>
    <lineage>
        <taxon>Eukaryota</taxon>
        <taxon>Fungi</taxon>
        <taxon>Dikarya</taxon>
        <taxon>Ascomycota</taxon>
        <taxon>Pezizomycotina</taxon>
        <taxon>Pezizomycetes</taxon>
        <taxon>Pezizales</taxon>
        <taxon>Tuberaceae</taxon>
        <taxon>Choiromyces</taxon>
    </lineage>
</organism>
<dbReference type="EMBL" id="ML120415">
    <property type="protein sequence ID" value="RPA96336.1"/>
    <property type="molecule type" value="Genomic_DNA"/>
</dbReference>
<protein>
    <submittedName>
        <fullName evidence="1">Uncharacterized protein</fullName>
    </submittedName>
</protein>